<dbReference type="PANTHER" id="PTHR31970">
    <property type="match status" value="1"/>
</dbReference>
<protein>
    <recommendedName>
        <fullName evidence="4">SLC26A/SulP transporter domain-containing protein</fullName>
    </recommendedName>
</protein>
<dbReference type="PANTHER" id="PTHR31970:SF0">
    <property type="entry name" value="MOLYBDATE TRANSPORTER 1"/>
    <property type="match status" value="1"/>
</dbReference>
<keyword evidence="2" id="KW-1133">Transmembrane helix</keyword>
<feature type="transmembrane region" description="Helical" evidence="2">
    <location>
        <begin position="196"/>
        <end position="214"/>
    </location>
</feature>
<dbReference type="OrthoDB" id="5402974at2759"/>
<accession>A0A5K1DVU4</accession>
<feature type="transmembrane region" description="Helical" evidence="2">
    <location>
        <begin position="121"/>
        <end position="145"/>
    </location>
</feature>
<feature type="transmembrane region" description="Helical" evidence="2">
    <location>
        <begin position="424"/>
        <end position="454"/>
    </location>
</feature>
<dbReference type="InterPro" id="IPR031563">
    <property type="entry name" value="MOT1/MOT2"/>
</dbReference>
<feature type="region of interest" description="Disordered" evidence="1">
    <location>
        <begin position="1"/>
        <end position="26"/>
    </location>
</feature>
<keyword evidence="2" id="KW-0812">Transmembrane</keyword>
<evidence type="ECO:0000313" key="3">
    <source>
        <dbReference type="EMBL" id="VVW43005.1"/>
    </source>
</evidence>
<dbReference type="Pfam" id="PF16983">
    <property type="entry name" value="MFS_MOT1"/>
    <property type="match status" value="2"/>
</dbReference>
<feature type="transmembrane region" description="Helical" evidence="2">
    <location>
        <begin position="54"/>
        <end position="74"/>
    </location>
</feature>
<feature type="transmembrane region" description="Helical" evidence="2">
    <location>
        <begin position="80"/>
        <end position="100"/>
    </location>
</feature>
<evidence type="ECO:0000256" key="1">
    <source>
        <dbReference type="SAM" id="MobiDB-lite"/>
    </source>
</evidence>
<feature type="compositionally biased region" description="Pro residues" evidence="1">
    <location>
        <begin position="1"/>
        <end position="10"/>
    </location>
</feature>
<feature type="transmembrane region" description="Helical" evidence="2">
    <location>
        <begin position="394"/>
        <end position="412"/>
    </location>
</feature>
<evidence type="ECO:0008006" key="4">
    <source>
        <dbReference type="Google" id="ProtNLM"/>
    </source>
</evidence>
<dbReference type="AlphaFoldDB" id="A0A5K1DVU4"/>
<reference evidence="3" key="1">
    <citation type="submission" date="2019-09" db="EMBL/GenBank/DDBJ databases">
        <authorList>
            <person name="Zhang L."/>
        </authorList>
    </citation>
    <scope>NUCLEOTIDE SEQUENCE</scope>
</reference>
<organism evidence="3">
    <name type="scientific">Nymphaea colorata</name>
    <name type="common">pocket water lily</name>
    <dbReference type="NCBI Taxonomy" id="210225"/>
    <lineage>
        <taxon>Eukaryota</taxon>
        <taxon>Viridiplantae</taxon>
        <taxon>Streptophyta</taxon>
        <taxon>Embryophyta</taxon>
        <taxon>Tracheophyta</taxon>
        <taxon>Spermatophyta</taxon>
        <taxon>Magnoliopsida</taxon>
        <taxon>Nymphaeales</taxon>
        <taxon>Nymphaeaceae</taxon>
        <taxon>Nymphaea</taxon>
    </lineage>
</organism>
<feature type="transmembrane region" description="Helical" evidence="2">
    <location>
        <begin position="367"/>
        <end position="388"/>
    </location>
</feature>
<keyword evidence="2" id="KW-0472">Membrane</keyword>
<name>A0A5K1DVU4_9MAGN</name>
<sequence length="465" mass="49161">MAGKGTPPPSSHHETAITLPETPSFRPPSYSSTFLKTLKENLAFRARWAEINGAMGDLGTFIPIVISLTLVNGLDLGTTLIFTGVYNVVTGALFGVPMPVQPMKSIAAAAIAEGKSFGVPEIMAAGILTSAVVFLLGATGLMRLVYRYVPLPVVRGIQLAQGLSFAQSAVTYVRYSQDFSKGKSGSHPRPWLGLDGLILALVAFGFLVVISSIIDARNAAPEEDEEEARSRPASIRDRVMKFLGYLPSAVIVFVLGVVLAIVRKPSILSDLKAGPSHAHVVKISSESWKQGFIKGTVPQLPLTVLNSVLAVCKLGADLFPAREFTATRISVSVGLMNLVGCWFGAMPCCHGAGGMAGQYKFGGRSGACVALLGLVKLVLGFVIGSSLVGILREFPTGLLGVLLFFAGTELAMAARDMGTKPEWFVMLVVTAVSMVGSYGAALGFVCGMVAHVLLKVKDLHPRRLT</sequence>
<evidence type="ECO:0000256" key="2">
    <source>
        <dbReference type="SAM" id="Phobius"/>
    </source>
</evidence>
<proteinExistence type="predicted"/>
<dbReference type="GO" id="GO:0015098">
    <property type="term" value="F:molybdate ion transmembrane transporter activity"/>
    <property type="evidence" value="ECO:0007669"/>
    <property type="project" value="EnsemblPlants"/>
</dbReference>
<feature type="transmembrane region" description="Helical" evidence="2">
    <location>
        <begin position="242"/>
        <end position="262"/>
    </location>
</feature>
<dbReference type="OMA" id="FRSVWGE"/>
<dbReference type="Gramene" id="NC6G0257390.1">
    <property type="protein sequence ID" value="NC6G0257390.1:cds"/>
    <property type="gene ID" value="NC6G0257390"/>
</dbReference>
<gene>
    <name evidence="3" type="ORF">NYM_LOCUS22284</name>
</gene>
<dbReference type="EMBL" id="LR721784">
    <property type="protein sequence ID" value="VVW43005.1"/>
    <property type="molecule type" value="Genomic_DNA"/>
</dbReference>
<dbReference type="GO" id="GO:0005739">
    <property type="term" value="C:mitochondrion"/>
    <property type="evidence" value="ECO:0007669"/>
    <property type="project" value="EnsemblPlants"/>
</dbReference>